<proteinExistence type="predicted"/>
<gene>
    <name evidence="1" type="ORF">AVEN_217610_1</name>
</gene>
<dbReference type="EMBL" id="BGPR01000913">
    <property type="protein sequence ID" value="GBM40015.1"/>
    <property type="molecule type" value="Genomic_DNA"/>
</dbReference>
<accession>A0A4Y2FHV4</accession>
<name>A0A4Y2FHV4_ARAVE</name>
<comment type="caution">
    <text evidence="1">The sequence shown here is derived from an EMBL/GenBank/DDBJ whole genome shotgun (WGS) entry which is preliminary data.</text>
</comment>
<dbReference type="Proteomes" id="UP000499080">
    <property type="component" value="Unassembled WGS sequence"/>
</dbReference>
<sequence>MDKMFSNENTRLLKKVPYTVKPVCNDGVYKDKSAYNDIFFGTGGIPIYSLYSDPAYSDNHFLDAPVCYDNFTFLRSWMNTDEEPITKRRRMTKERKARWLARQSQESPDRIRAVNAAAYTRRIEAETPSQAVITHMFI</sequence>
<reference evidence="1 2" key="1">
    <citation type="journal article" date="2019" name="Sci. Rep.">
        <title>Orb-weaving spider Araneus ventricosus genome elucidates the spidroin gene catalogue.</title>
        <authorList>
            <person name="Kono N."/>
            <person name="Nakamura H."/>
            <person name="Ohtoshi R."/>
            <person name="Moran D.A.P."/>
            <person name="Shinohara A."/>
            <person name="Yoshida Y."/>
            <person name="Fujiwara M."/>
            <person name="Mori M."/>
            <person name="Tomita M."/>
            <person name="Arakawa K."/>
        </authorList>
    </citation>
    <scope>NUCLEOTIDE SEQUENCE [LARGE SCALE GENOMIC DNA]</scope>
</reference>
<keyword evidence="2" id="KW-1185">Reference proteome</keyword>
<evidence type="ECO:0000313" key="2">
    <source>
        <dbReference type="Proteomes" id="UP000499080"/>
    </source>
</evidence>
<evidence type="ECO:0000313" key="1">
    <source>
        <dbReference type="EMBL" id="GBM40015.1"/>
    </source>
</evidence>
<dbReference type="AlphaFoldDB" id="A0A4Y2FHV4"/>
<organism evidence="1 2">
    <name type="scientific">Araneus ventricosus</name>
    <name type="common">Orbweaver spider</name>
    <name type="synonym">Epeira ventricosa</name>
    <dbReference type="NCBI Taxonomy" id="182803"/>
    <lineage>
        <taxon>Eukaryota</taxon>
        <taxon>Metazoa</taxon>
        <taxon>Ecdysozoa</taxon>
        <taxon>Arthropoda</taxon>
        <taxon>Chelicerata</taxon>
        <taxon>Arachnida</taxon>
        <taxon>Araneae</taxon>
        <taxon>Araneomorphae</taxon>
        <taxon>Entelegynae</taxon>
        <taxon>Araneoidea</taxon>
        <taxon>Araneidae</taxon>
        <taxon>Araneus</taxon>
    </lineage>
</organism>
<protein>
    <submittedName>
        <fullName evidence="1">Uncharacterized protein</fullName>
    </submittedName>
</protein>